<evidence type="ECO:0000313" key="2">
    <source>
        <dbReference type="Proteomes" id="UP000516087"/>
    </source>
</evidence>
<organism evidence="1 2">
    <name type="scientific">Haloterrigena jeotgali icosahedral virus 1</name>
    <dbReference type="NCBI Taxonomy" id="2766528"/>
    <lineage>
        <taxon>Viruses</taxon>
        <taxon>Singelaviria</taxon>
        <taxon>Helvetiavirae</taxon>
        <taxon>Dividoviricota</taxon>
        <taxon>Laserviricetes</taxon>
        <taxon>Halopanivirales</taxon>
        <taxon>Simuloviridae</taxon>
        <taxon>Yingchengvirus</taxon>
        <taxon>Yingchengvirus koreaense</taxon>
        <taxon>Yingchengvirus HJIV1</taxon>
    </lineage>
</organism>
<protein>
    <submittedName>
        <fullName evidence="1">Uncharacterized protein</fullName>
    </submittedName>
</protein>
<name>A0A7G2JW11_9VIRU</name>
<dbReference type="EMBL" id="BK013338">
    <property type="protein sequence ID" value="DAC85284.1"/>
    <property type="molecule type" value="Genomic_DNA"/>
</dbReference>
<sequence length="69" mass="8559">MSDRDESMWFCPHCKKWVGYRLDRCLEGHDRPRFPLRSDDVDFDASWRVDLRDRLRGKLRSLLGWFRWD</sequence>
<dbReference type="Proteomes" id="UP000516087">
    <property type="component" value="Segment"/>
</dbReference>
<gene>
    <name evidence="1" type="ORF">HJIV1gp6</name>
</gene>
<keyword evidence="2" id="KW-1185">Reference proteome</keyword>
<evidence type="ECO:0000313" key="1">
    <source>
        <dbReference type="EMBL" id="DAC85284.1"/>
    </source>
</evidence>
<accession>A0A7G2JW11</accession>
<reference evidence="1 2" key="1">
    <citation type="journal article" date="2020" name="J. Virol.">
        <title>ORF4 of the Temperate Archaeal Virus SNJ1 Governs the Lysis-Lysogeny Switch and Superinfection Immunity.</title>
        <authorList>
            <person name="Chen B."/>
            <person name="Chen Z."/>
            <person name="Wang Y."/>
            <person name="Gong H."/>
            <person name="Sima L."/>
            <person name="Wang J."/>
            <person name="Ouyang S."/>
            <person name="Gan W."/>
            <person name="Krupovic M."/>
            <person name="Chen X."/>
            <person name="Du S."/>
        </authorList>
    </citation>
    <scope>NUCLEOTIDE SEQUENCE [LARGE SCALE GENOMIC DNA]</scope>
    <source>
        <strain evidence="1">A29</strain>
    </source>
</reference>
<proteinExistence type="predicted"/>